<dbReference type="Gene3D" id="1.10.260.40">
    <property type="entry name" value="lambda repressor-like DNA-binding domains"/>
    <property type="match status" value="1"/>
</dbReference>
<feature type="domain" description="HTH cro/C1-type" evidence="1">
    <location>
        <begin position="33"/>
        <end position="76"/>
    </location>
</feature>
<dbReference type="AlphaFoldDB" id="A0A0F9GAE5"/>
<sequence length="79" mass="8778">MSNKNTEALISLKQIGFPLVNIRKSFPKLIGTSQPEMARRRNISRANITAYINGRGNNPAVKEAIASELDVPVDDFFCE</sequence>
<name>A0A0F9GAE5_9ZZZZ</name>
<proteinExistence type="predicted"/>
<comment type="caution">
    <text evidence="2">The sequence shown here is derived from an EMBL/GenBank/DDBJ whole genome shotgun (WGS) entry which is preliminary data.</text>
</comment>
<dbReference type="SUPFAM" id="SSF47413">
    <property type="entry name" value="lambda repressor-like DNA-binding domains"/>
    <property type="match status" value="1"/>
</dbReference>
<evidence type="ECO:0000259" key="1">
    <source>
        <dbReference type="PROSITE" id="PS50943"/>
    </source>
</evidence>
<reference evidence="2" key="1">
    <citation type="journal article" date="2015" name="Nature">
        <title>Complex archaea that bridge the gap between prokaryotes and eukaryotes.</title>
        <authorList>
            <person name="Spang A."/>
            <person name="Saw J.H."/>
            <person name="Jorgensen S.L."/>
            <person name="Zaremba-Niedzwiedzka K."/>
            <person name="Martijn J."/>
            <person name="Lind A.E."/>
            <person name="van Eijk R."/>
            <person name="Schleper C."/>
            <person name="Guy L."/>
            <person name="Ettema T.J."/>
        </authorList>
    </citation>
    <scope>NUCLEOTIDE SEQUENCE</scope>
</reference>
<protein>
    <recommendedName>
        <fullName evidence="1">HTH cro/C1-type domain-containing protein</fullName>
    </recommendedName>
</protein>
<gene>
    <name evidence="2" type="ORF">LCGC14_1851850</name>
</gene>
<dbReference type="PROSITE" id="PS50943">
    <property type="entry name" value="HTH_CROC1"/>
    <property type="match status" value="1"/>
</dbReference>
<organism evidence="2">
    <name type="scientific">marine sediment metagenome</name>
    <dbReference type="NCBI Taxonomy" id="412755"/>
    <lineage>
        <taxon>unclassified sequences</taxon>
        <taxon>metagenomes</taxon>
        <taxon>ecological metagenomes</taxon>
    </lineage>
</organism>
<dbReference type="EMBL" id="LAZR01018611">
    <property type="protein sequence ID" value="KKL95713.1"/>
    <property type="molecule type" value="Genomic_DNA"/>
</dbReference>
<dbReference type="GO" id="GO:0003677">
    <property type="term" value="F:DNA binding"/>
    <property type="evidence" value="ECO:0007669"/>
    <property type="project" value="InterPro"/>
</dbReference>
<evidence type="ECO:0000313" key="2">
    <source>
        <dbReference type="EMBL" id="KKL95713.1"/>
    </source>
</evidence>
<dbReference type="InterPro" id="IPR010982">
    <property type="entry name" value="Lambda_DNA-bd_dom_sf"/>
</dbReference>
<accession>A0A0F9GAE5</accession>
<dbReference type="CDD" id="cd00093">
    <property type="entry name" value="HTH_XRE"/>
    <property type="match status" value="1"/>
</dbReference>
<dbReference type="InterPro" id="IPR001387">
    <property type="entry name" value="Cro/C1-type_HTH"/>
</dbReference>